<feature type="compositionally biased region" description="Pro residues" evidence="1">
    <location>
        <begin position="25"/>
        <end position="39"/>
    </location>
</feature>
<dbReference type="Proteomes" id="UP000624404">
    <property type="component" value="Unassembled WGS sequence"/>
</dbReference>
<comment type="caution">
    <text evidence="2">The sequence shown here is derived from an EMBL/GenBank/DDBJ whole genome shotgun (WGS) entry which is preliminary data.</text>
</comment>
<protein>
    <submittedName>
        <fullName evidence="2">6fb1ec2d-54d0-4c60-bb8d-d3554c123b87</fullName>
    </submittedName>
</protein>
<sequence>MPGHRSHHTHNPHYSSELTHRLPPRFNPPPPPPPPPPPSAEVRCLIIRYASLIHTSDHARYGLPYVRHFRNSNRRGLVTDVPTSGVVSKNNLKSIVTDKLTEMMNREFANWKFIGAERSMPGPQSNNTPHGYRERRANVYIERRQ</sequence>
<dbReference type="OrthoDB" id="3461355at2759"/>
<feature type="region of interest" description="Disordered" evidence="1">
    <location>
        <begin position="1"/>
        <end position="39"/>
    </location>
</feature>
<gene>
    <name evidence="2" type="ORF">SCLTRI_LOCUS9571</name>
</gene>
<dbReference type="SUPFAM" id="SSF101447">
    <property type="entry name" value="Formin homology 2 domain (FH2 domain)"/>
    <property type="match status" value="1"/>
</dbReference>
<evidence type="ECO:0000313" key="3">
    <source>
        <dbReference type="Proteomes" id="UP000624404"/>
    </source>
</evidence>
<feature type="compositionally biased region" description="Basic residues" evidence="1">
    <location>
        <begin position="1"/>
        <end position="11"/>
    </location>
</feature>
<organism evidence="2 3">
    <name type="scientific">Sclerotinia trifoliorum</name>
    <dbReference type="NCBI Taxonomy" id="28548"/>
    <lineage>
        <taxon>Eukaryota</taxon>
        <taxon>Fungi</taxon>
        <taxon>Dikarya</taxon>
        <taxon>Ascomycota</taxon>
        <taxon>Pezizomycotina</taxon>
        <taxon>Leotiomycetes</taxon>
        <taxon>Helotiales</taxon>
        <taxon>Sclerotiniaceae</taxon>
        <taxon>Sclerotinia</taxon>
    </lineage>
</organism>
<evidence type="ECO:0000256" key="1">
    <source>
        <dbReference type="SAM" id="MobiDB-lite"/>
    </source>
</evidence>
<dbReference type="AlphaFoldDB" id="A0A8H2ZXK4"/>
<reference evidence="2" key="1">
    <citation type="submission" date="2020-10" db="EMBL/GenBank/DDBJ databases">
        <authorList>
            <person name="Kusch S."/>
        </authorList>
    </citation>
    <scope>NUCLEOTIDE SEQUENCE</scope>
    <source>
        <strain evidence="2">SwB9</strain>
    </source>
</reference>
<dbReference type="EMBL" id="CAJHIA010000036">
    <property type="protein sequence ID" value="CAD6451587.1"/>
    <property type="molecule type" value="Genomic_DNA"/>
</dbReference>
<accession>A0A8H2ZXK4</accession>
<evidence type="ECO:0000313" key="2">
    <source>
        <dbReference type="EMBL" id="CAD6451587.1"/>
    </source>
</evidence>
<keyword evidence="3" id="KW-1185">Reference proteome</keyword>
<name>A0A8H2ZXK4_9HELO</name>
<proteinExistence type="predicted"/>